<feature type="region of interest" description="Disordered" evidence="1">
    <location>
        <begin position="1"/>
        <end position="34"/>
    </location>
</feature>
<dbReference type="AlphaFoldDB" id="A0A2S9UBE2"/>
<evidence type="ECO:0000256" key="1">
    <source>
        <dbReference type="SAM" id="MobiDB-lite"/>
    </source>
</evidence>
<dbReference type="OMA" id="AGNKIWL"/>
<dbReference type="GeneID" id="56733259"/>
<evidence type="ECO:0000313" key="5">
    <source>
        <dbReference type="Proteomes" id="UP000244856"/>
    </source>
</evidence>
<dbReference type="EMBL" id="WAGF01000016">
    <property type="protein sequence ID" value="KAB0876592.1"/>
    <property type="molecule type" value="Genomic_DNA"/>
</dbReference>
<reference evidence="3 7" key="3">
    <citation type="submission" date="2020-05" db="EMBL/GenBank/DDBJ databases">
        <title>The draft genome of Cronobacter sakazakii strain 145005.</title>
        <authorList>
            <person name="Yang J."/>
            <person name="Liu L."/>
            <person name="Feng Y."/>
            <person name="Zong Z."/>
        </authorList>
    </citation>
    <scope>NUCLEOTIDE SEQUENCE [LARGE SCALE GENOMIC DNA]</scope>
    <source>
        <strain evidence="3 7">145005</strain>
    </source>
</reference>
<evidence type="ECO:0000313" key="7">
    <source>
        <dbReference type="Proteomes" id="UP000548673"/>
    </source>
</evidence>
<protein>
    <submittedName>
        <fullName evidence="4">Uncharacterized protein</fullName>
    </submittedName>
</protein>
<evidence type="ECO:0000313" key="3">
    <source>
        <dbReference type="EMBL" id="NYV41633.1"/>
    </source>
</evidence>
<dbReference type="Proteomes" id="UP000548673">
    <property type="component" value="Unassembled WGS sequence"/>
</dbReference>
<dbReference type="STRING" id="28141.CSK29544_01553"/>
<feature type="compositionally biased region" description="Polar residues" evidence="1">
    <location>
        <begin position="21"/>
        <end position="31"/>
    </location>
</feature>
<name>A0A2S9UBE2_CROSK</name>
<evidence type="ECO:0000313" key="6">
    <source>
        <dbReference type="Proteomes" id="UP000439917"/>
    </source>
</evidence>
<reference evidence="2 6" key="2">
    <citation type="submission" date="2019-09" db="EMBL/GenBank/DDBJ databases">
        <title>Prevalence, distribution, and phylogeny of type two toxin-antitoxin genes possessed by Cronobacter species where C. sakazakii homologs follow sequence type lineages.</title>
        <authorList>
            <person name="Finkelstein S."/>
            <person name="Negrete F."/>
            <person name="Jang H."/>
            <person name="Gopinath G.R."/>
            <person name="Tall B.D."/>
        </authorList>
    </citation>
    <scope>NUCLEOTIDE SEQUENCE [LARGE SCALE GENOMIC DNA]</scope>
    <source>
        <strain evidence="2 6">MOD1_Comp4</strain>
    </source>
</reference>
<gene>
    <name evidence="4" type="ORF">B7T07_07860</name>
    <name evidence="2" type="ORF">FZI38_16150</name>
    <name evidence="3" type="ORF">HRR37_04330</name>
</gene>
<evidence type="ECO:0000313" key="4">
    <source>
        <dbReference type="EMBL" id="PUW05610.1"/>
    </source>
</evidence>
<reference evidence="4 5" key="1">
    <citation type="submission" date="2017-04" db="EMBL/GenBank/DDBJ databases">
        <title>Cronobacter sakazakii, ST83 Lineage Isolates.</title>
        <authorList>
            <person name="Chase H."/>
            <person name="Tall B."/>
            <person name="Gopinath G."/>
            <person name="Lehner A."/>
        </authorList>
    </citation>
    <scope>NUCLEOTIDE SEQUENCE [LARGE SCALE GENOMIC DNA]</scope>
    <source>
        <strain evidence="4 5">MOD1_Comp15</strain>
    </source>
</reference>
<comment type="caution">
    <text evidence="4">The sequence shown here is derived from an EMBL/GenBank/DDBJ whole genome shotgun (WGS) entry which is preliminary data.</text>
</comment>
<dbReference type="EMBL" id="JABTXY010000012">
    <property type="protein sequence ID" value="NYV41633.1"/>
    <property type="molecule type" value="Genomic_DNA"/>
</dbReference>
<dbReference type="Proteomes" id="UP000244856">
    <property type="component" value="Unassembled WGS sequence"/>
</dbReference>
<dbReference type="RefSeq" id="WP_004384867.1">
    <property type="nucleotide sequence ID" value="NZ_CABMLV010000001.1"/>
</dbReference>
<dbReference type="Proteomes" id="UP000439917">
    <property type="component" value="Unassembled WGS sequence"/>
</dbReference>
<sequence>MLPDNLVPARYRIPTPDNHPSGEQNSENLTQGKPKLEEYETDILSGKSLAGQSGNVLLEERDRHIKARLLSVVKIEAYTKVLNKLVEDNAISAEELAELIATKTAQINEAGNKIWLNLITQEKDAPVFYKFED</sequence>
<evidence type="ECO:0000313" key="2">
    <source>
        <dbReference type="EMBL" id="KAB0876592.1"/>
    </source>
</evidence>
<proteinExistence type="predicted"/>
<organism evidence="4 5">
    <name type="scientific">Cronobacter sakazakii</name>
    <name type="common">Enterobacter sakazakii</name>
    <dbReference type="NCBI Taxonomy" id="28141"/>
    <lineage>
        <taxon>Bacteria</taxon>
        <taxon>Pseudomonadati</taxon>
        <taxon>Pseudomonadota</taxon>
        <taxon>Gammaproteobacteria</taxon>
        <taxon>Enterobacterales</taxon>
        <taxon>Enterobacteriaceae</taxon>
        <taxon>Cronobacter</taxon>
    </lineage>
</organism>
<dbReference type="KEGG" id="csj:CSK29544_01553"/>
<dbReference type="EMBL" id="NCTU01000004">
    <property type="protein sequence ID" value="PUW05610.1"/>
    <property type="molecule type" value="Genomic_DNA"/>
</dbReference>
<accession>A0A2S9UBE2</accession>